<gene>
    <name evidence="2" type="ORF">FRC0190_00723</name>
</gene>
<dbReference type="Gene3D" id="3.30.2010.10">
    <property type="entry name" value="Metalloproteases ('zincins'), catalytic domain"/>
    <property type="match status" value="1"/>
</dbReference>
<accession>A0A6I8MGD5</accession>
<dbReference type="KEGG" id="crf:FRC0190_00723"/>
<dbReference type="InterPro" id="IPR002725">
    <property type="entry name" value="YgjP-like_metallopeptidase"/>
</dbReference>
<dbReference type="SMR" id="A0A6I8MGD5"/>
<organism evidence="2 3">
    <name type="scientific">Corynebacterium rouxii</name>
    <dbReference type="NCBI Taxonomy" id="2719119"/>
    <lineage>
        <taxon>Bacteria</taxon>
        <taxon>Bacillati</taxon>
        <taxon>Actinomycetota</taxon>
        <taxon>Actinomycetes</taxon>
        <taxon>Mycobacteriales</taxon>
        <taxon>Corynebacteriaceae</taxon>
        <taxon>Corynebacterium</taxon>
    </lineage>
</organism>
<dbReference type="RefSeq" id="WP_010934510.1">
    <property type="nucleotide sequence ID" value="NZ_CP168248.1"/>
</dbReference>
<protein>
    <submittedName>
        <fullName evidence="2">M48 family peptidase</fullName>
    </submittedName>
</protein>
<sequence>MSKRTTPTYPVEVIRSDRRTRTVSARLVGGKILIRIPASMSKKDEKKFVAEMVDKVRTKTQSSAPTDEALLHRAQHLNRTVLENRATIGSIRWVTNQTRRWGSCSQTTNDIRISHRLQGVPDYVLDAVIIHEMVHTFIEGGHSPEFWQWADKAPKAERAKGYLEAWQRMGDVG</sequence>
<dbReference type="GeneID" id="29422448"/>
<evidence type="ECO:0000313" key="3">
    <source>
        <dbReference type="Proteomes" id="UP000423525"/>
    </source>
</evidence>
<dbReference type="Proteomes" id="UP000423525">
    <property type="component" value="Chromosome"/>
</dbReference>
<evidence type="ECO:0000313" key="2">
    <source>
        <dbReference type="EMBL" id="VZH84718.1"/>
    </source>
</evidence>
<dbReference type="Pfam" id="PF01863">
    <property type="entry name" value="YgjP-like"/>
    <property type="match status" value="1"/>
</dbReference>
<name>A0A6I8MGD5_9CORY</name>
<dbReference type="EMBL" id="LR738855">
    <property type="protein sequence ID" value="VZH84718.1"/>
    <property type="molecule type" value="Genomic_DNA"/>
</dbReference>
<dbReference type="PANTHER" id="PTHR30399">
    <property type="entry name" value="UNCHARACTERIZED PROTEIN YGJP"/>
    <property type="match status" value="1"/>
</dbReference>
<evidence type="ECO:0000259" key="1">
    <source>
        <dbReference type="Pfam" id="PF01863"/>
    </source>
</evidence>
<dbReference type="CDD" id="cd07344">
    <property type="entry name" value="M48_yhfN_like"/>
    <property type="match status" value="1"/>
</dbReference>
<reference evidence="2 3" key="1">
    <citation type="submission" date="2019-11" db="EMBL/GenBank/DDBJ databases">
        <authorList>
            <person name="Brisse S."/>
        </authorList>
    </citation>
    <scope>NUCLEOTIDE SEQUENCE [LARGE SCALE GENOMIC DNA]</scope>
    <source>
        <strain evidence="2">FRC0190</strain>
    </source>
</reference>
<dbReference type="AlphaFoldDB" id="A0A6I8MGD5"/>
<feature type="domain" description="YgjP-like metallopeptidase" evidence="1">
    <location>
        <begin position="94"/>
        <end position="163"/>
    </location>
</feature>
<dbReference type="InterPro" id="IPR053136">
    <property type="entry name" value="UTP_pyrophosphatase-like"/>
</dbReference>
<proteinExistence type="predicted"/>
<dbReference type="PANTHER" id="PTHR30399:SF1">
    <property type="entry name" value="UTP PYROPHOSPHATASE"/>
    <property type="match status" value="1"/>
</dbReference>